<dbReference type="Proteomes" id="UP000674318">
    <property type="component" value="Unassembled WGS sequence"/>
</dbReference>
<name>A0A836HDZ3_9TRYP</name>
<feature type="transmembrane region" description="Helical" evidence="2">
    <location>
        <begin position="127"/>
        <end position="153"/>
    </location>
</feature>
<dbReference type="OrthoDB" id="270424at2759"/>
<gene>
    <name evidence="3" type="ORF">JKF63_00936</name>
</gene>
<evidence type="ECO:0000256" key="1">
    <source>
        <dbReference type="SAM" id="MobiDB-lite"/>
    </source>
</evidence>
<feature type="transmembrane region" description="Helical" evidence="2">
    <location>
        <begin position="50"/>
        <end position="73"/>
    </location>
</feature>
<comment type="caution">
    <text evidence="3">The sequence shown here is derived from an EMBL/GenBank/DDBJ whole genome shotgun (WGS) entry which is preliminary data.</text>
</comment>
<dbReference type="KEGG" id="phet:94287062"/>
<dbReference type="GeneID" id="94287062"/>
<dbReference type="EMBL" id="JAFJZO010000036">
    <property type="protein sequence ID" value="KAG5490814.1"/>
    <property type="molecule type" value="Genomic_DNA"/>
</dbReference>
<keyword evidence="4" id="KW-1185">Reference proteome</keyword>
<protein>
    <submittedName>
        <fullName evidence="3">Uncharacterized protein</fullName>
    </submittedName>
</protein>
<feature type="transmembrane region" description="Helical" evidence="2">
    <location>
        <begin position="20"/>
        <end position="38"/>
    </location>
</feature>
<keyword evidence="2" id="KW-1133">Transmembrane helix</keyword>
<feature type="transmembrane region" description="Helical" evidence="2">
    <location>
        <begin position="85"/>
        <end position="107"/>
    </location>
</feature>
<organism evidence="3 4">
    <name type="scientific">Porcisia hertigi</name>
    <dbReference type="NCBI Taxonomy" id="2761500"/>
    <lineage>
        <taxon>Eukaryota</taxon>
        <taxon>Discoba</taxon>
        <taxon>Euglenozoa</taxon>
        <taxon>Kinetoplastea</taxon>
        <taxon>Metakinetoplastina</taxon>
        <taxon>Trypanosomatida</taxon>
        <taxon>Trypanosomatidae</taxon>
        <taxon>Leishmaniinae</taxon>
        <taxon>Porcisia</taxon>
    </lineage>
</organism>
<evidence type="ECO:0000313" key="3">
    <source>
        <dbReference type="EMBL" id="KAG5490814.1"/>
    </source>
</evidence>
<sequence>MALCGCFIDRRAPLLPPTLIFLYACGLGVSVVNTIIYFQHRRSVYPGALINAHLAFCIIGCLVFLCVSSVMWLRSYKYSHTHAECIWLLCVGLWLMLFCKDLPLMIIETHAFVQVGWQNGTFGDASFILQTMFFVPSALVSWTTISWYLAGFLERQFGNVMKVALQENMYGRFLDPAAPMQLTAVPKYPPPLPIQEMHYTIAHSPHITSLAEYPLWVPSSARHESTTAFEQSHETATEHPRGTIIRDFENGSPSISMDNLRALSRKDDPRRYPAVI</sequence>
<keyword evidence="2" id="KW-0472">Membrane</keyword>
<dbReference type="AlphaFoldDB" id="A0A836HDZ3"/>
<feature type="compositionally biased region" description="Basic and acidic residues" evidence="1">
    <location>
        <begin position="224"/>
        <end position="249"/>
    </location>
</feature>
<keyword evidence="2" id="KW-0812">Transmembrane</keyword>
<evidence type="ECO:0000256" key="2">
    <source>
        <dbReference type="SAM" id="Phobius"/>
    </source>
</evidence>
<proteinExistence type="predicted"/>
<feature type="region of interest" description="Disordered" evidence="1">
    <location>
        <begin position="224"/>
        <end position="252"/>
    </location>
</feature>
<accession>A0A836HDZ3</accession>
<dbReference type="RefSeq" id="XP_067753142.1">
    <property type="nucleotide sequence ID" value="XM_067896985.1"/>
</dbReference>
<evidence type="ECO:0000313" key="4">
    <source>
        <dbReference type="Proteomes" id="UP000674318"/>
    </source>
</evidence>
<reference evidence="3 4" key="1">
    <citation type="submission" date="2021-02" db="EMBL/GenBank/DDBJ databases">
        <title>Porcisia hertigi Genome sequencing and assembly.</title>
        <authorList>
            <person name="Almutairi H."/>
            <person name="Gatherer D."/>
        </authorList>
    </citation>
    <scope>NUCLEOTIDE SEQUENCE [LARGE SCALE GENOMIC DNA]</scope>
    <source>
        <strain evidence="3 4">C119</strain>
    </source>
</reference>